<name>A0A6B0SUC8_9EURY</name>
<evidence type="ECO:0008006" key="4">
    <source>
        <dbReference type="Google" id="ProtNLM"/>
    </source>
</evidence>
<accession>A0A6B0SUC8</accession>
<evidence type="ECO:0000313" key="3">
    <source>
        <dbReference type="Proteomes" id="UP000437065"/>
    </source>
</evidence>
<protein>
    <recommendedName>
        <fullName evidence="4">EVE domain-containing protein</fullName>
    </recommendedName>
</protein>
<dbReference type="OrthoDB" id="339314at2157"/>
<feature type="compositionally biased region" description="Basic and acidic residues" evidence="1">
    <location>
        <begin position="162"/>
        <end position="171"/>
    </location>
</feature>
<evidence type="ECO:0000313" key="2">
    <source>
        <dbReference type="EMBL" id="MXR41246.1"/>
    </source>
</evidence>
<gene>
    <name evidence="2" type="ORF">GRX01_07835</name>
</gene>
<reference evidence="2 3" key="1">
    <citation type="submission" date="2019-12" db="EMBL/GenBank/DDBJ databases">
        <title>Isolation and characterization of three novel carbon monoxide-oxidizing members of Halobacteria from salione crusts and soils.</title>
        <authorList>
            <person name="Myers M.R."/>
            <person name="King G.M."/>
        </authorList>
    </citation>
    <scope>NUCLEOTIDE SEQUENCE [LARGE SCALE GENOMIC DNA]</scope>
    <source>
        <strain evidence="2 3">WSA2</strain>
    </source>
</reference>
<dbReference type="Proteomes" id="UP000437065">
    <property type="component" value="Unassembled WGS sequence"/>
</dbReference>
<dbReference type="EMBL" id="WUUS01000004">
    <property type="protein sequence ID" value="MXR41246.1"/>
    <property type="molecule type" value="Genomic_DNA"/>
</dbReference>
<sequence>MADIFLVPVGDGWIEEFRDTVESPVQLDGEQTIEELSDHEEARIWGTTRGGFKQDYYESMEPDDVLLFYSAGEYFATGRVGERFESSGVGEWLWDNPESRFNYTITDFEPVSLSREDLNSLLGYEENHSPQGFLRVSDTARTNLLQRYNSVEAAFQDIRDGGLELEGRDDGKEDDEDEPDDSPREHTEIQWHLVQLGLKHDYEVYVAKNDQNLTYDGRRLADGCMEDLELTGFSDAAMRIIEYVDVIWLDGDYIAKMFEVESTTSVYSGILRMSDFVVKVPNLAVEMHIVASEEDEQKVRREMERPTFQRVMGMPDHSTLRYTSFEEVRKKHQTVQDAGPLQSVF</sequence>
<proteinExistence type="predicted"/>
<organism evidence="2 3">
    <name type="scientific">Halobaculum saliterrae</name>
    <dbReference type="NCBI Taxonomy" id="2073113"/>
    <lineage>
        <taxon>Archaea</taxon>
        <taxon>Methanobacteriati</taxon>
        <taxon>Methanobacteriota</taxon>
        <taxon>Stenosarchaea group</taxon>
        <taxon>Halobacteria</taxon>
        <taxon>Halobacteriales</taxon>
        <taxon>Haloferacaceae</taxon>
        <taxon>Halobaculum</taxon>
    </lineage>
</organism>
<keyword evidence="3" id="KW-1185">Reference proteome</keyword>
<feature type="region of interest" description="Disordered" evidence="1">
    <location>
        <begin position="162"/>
        <end position="186"/>
    </location>
</feature>
<evidence type="ECO:0000256" key="1">
    <source>
        <dbReference type="SAM" id="MobiDB-lite"/>
    </source>
</evidence>
<dbReference type="AlphaFoldDB" id="A0A6B0SUC8"/>
<comment type="caution">
    <text evidence="2">The sequence shown here is derived from an EMBL/GenBank/DDBJ whole genome shotgun (WGS) entry which is preliminary data.</text>
</comment>
<dbReference type="RefSeq" id="WP_159665251.1">
    <property type="nucleotide sequence ID" value="NZ_WUUS01000004.1"/>
</dbReference>